<feature type="non-terminal residue" evidence="1">
    <location>
        <position position="1"/>
    </location>
</feature>
<dbReference type="Proteomes" id="UP001432322">
    <property type="component" value="Unassembled WGS sequence"/>
</dbReference>
<dbReference type="AlphaFoldDB" id="A0AAV5UQC1"/>
<reference evidence="1" key="1">
    <citation type="submission" date="2023-10" db="EMBL/GenBank/DDBJ databases">
        <title>Genome assembly of Pristionchus species.</title>
        <authorList>
            <person name="Yoshida K."/>
            <person name="Sommer R.J."/>
        </authorList>
    </citation>
    <scope>NUCLEOTIDE SEQUENCE</scope>
    <source>
        <strain evidence="1">RS5133</strain>
    </source>
</reference>
<accession>A0AAV5UQC1</accession>
<comment type="caution">
    <text evidence="1">The sequence shown here is derived from an EMBL/GenBank/DDBJ whole genome shotgun (WGS) entry which is preliminary data.</text>
</comment>
<dbReference type="EMBL" id="BTSY01000001">
    <property type="protein sequence ID" value="GMT09289.1"/>
    <property type="molecule type" value="Genomic_DNA"/>
</dbReference>
<name>A0AAV5UQC1_9BILA</name>
<sequence>QAYTEALSSYAAAPAADSYERNFSAAPRRSPAGEYGIYMAGGGYARSPLSKSYVSPYRAAGDYIEA</sequence>
<feature type="non-terminal residue" evidence="1">
    <location>
        <position position="66"/>
    </location>
</feature>
<protein>
    <submittedName>
        <fullName evidence="1">Uncharacterized protein</fullName>
    </submittedName>
</protein>
<proteinExistence type="predicted"/>
<organism evidence="1 2">
    <name type="scientific">Pristionchus fissidentatus</name>
    <dbReference type="NCBI Taxonomy" id="1538716"/>
    <lineage>
        <taxon>Eukaryota</taxon>
        <taxon>Metazoa</taxon>
        <taxon>Ecdysozoa</taxon>
        <taxon>Nematoda</taxon>
        <taxon>Chromadorea</taxon>
        <taxon>Rhabditida</taxon>
        <taxon>Rhabditina</taxon>
        <taxon>Diplogasteromorpha</taxon>
        <taxon>Diplogasteroidea</taxon>
        <taxon>Neodiplogasteridae</taxon>
        <taxon>Pristionchus</taxon>
    </lineage>
</organism>
<keyword evidence="2" id="KW-1185">Reference proteome</keyword>
<gene>
    <name evidence="1" type="ORF">PFISCL1PPCAC_586</name>
</gene>
<evidence type="ECO:0000313" key="1">
    <source>
        <dbReference type="EMBL" id="GMT09289.1"/>
    </source>
</evidence>
<evidence type="ECO:0000313" key="2">
    <source>
        <dbReference type="Proteomes" id="UP001432322"/>
    </source>
</evidence>